<dbReference type="Pfam" id="PF02634">
    <property type="entry name" value="FdhD-NarQ"/>
    <property type="match status" value="1"/>
</dbReference>
<organism evidence="4 5">
    <name type="scientific">Pigmentiphaga litoralis</name>
    <dbReference type="NCBI Taxonomy" id="516702"/>
    <lineage>
        <taxon>Bacteria</taxon>
        <taxon>Pseudomonadati</taxon>
        <taxon>Pseudomonadota</taxon>
        <taxon>Betaproteobacteria</taxon>
        <taxon>Burkholderiales</taxon>
        <taxon>Alcaligenaceae</taxon>
        <taxon>Pigmentiphaga</taxon>
    </lineage>
</organism>
<comment type="function">
    <text evidence="3">Required for formate dehydrogenase (FDH) activity. Acts as a sulfur carrier protein that transfers sulfur from IscS to the molybdenum cofactor prior to its insertion into FDH.</text>
</comment>
<proteinExistence type="inferred from homology"/>
<evidence type="ECO:0000313" key="4">
    <source>
        <dbReference type="EMBL" id="NYE83837.1"/>
    </source>
</evidence>
<dbReference type="Proteomes" id="UP000542125">
    <property type="component" value="Unassembled WGS sequence"/>
</dbReference>
<gene>
    <name evidence="3" type="primary">fdhD</name>
    <name evidence="4" type="ORF">FHW18_003108</name>
</gene>
<dbReference type="NCBIfam" id="TIGR00129">
    <property type="entry name" value="fdhD_narQ"/>
    <property type="match status" value="1"/>
</dbReference>
<dbReference type="EMBL" id="JACBYR010000001">
    <property type="protein sequence ID" value="NYE83837.1"/>
    <property type="molecule type" value="Genomic_DNA"/>
</dbReference>
<dbReference type="Gene3D" id="3.10.20.10">
    <property type="match status" value="1"/>
</dbReference>
<dbReference type="PANTHER" id="PTHR30592">
    <property type="entry name" value="FORMATE DEHYDROGENASE"/>
    <property type="match status" value="1"/>
</dbReference>
<feature type="binding site" evidence="3">
    <location>
        <begin position="289"/>
        <end position="294"/>
    </location>
    <ligand>
        <name>Mo-bis(molybdopterin guanine dinucleotide)</name>
        <dbReference type="ChEBI" id="CHEBI:60539"/>
    </ligand>
</feature>
<keyword evidence="5" id="KW-1185">Reference proteome</keyword>
<dbReference type="GO" id="GO:0097163">
    <property type="term" value="F:sulfur carrier activity"/>
    <property type="evidence" value="ECO:0007669"/>
    <property type="project" value="UniProtKB-UniRule"/>
</dbReference>
<keyword evidence="1 3" id="KW-0963">Cytoplasm</keyword>
<protein>
    <recommendedName>
        <fullName evidence="3">Sulfur carrier protein FdhD</fullName>
    </recommendedName>
</protein>
<dbReference type="PANTHER" id="PTHR30592:SF1">
    <property type="entry name" value="SULFUR CARRIER PROTEIN FDHD"/>
    <property type="match status" value="1"/>
</dbReference>
<evidence type="ECO:0000256" key="2">
    <source>
        <dbReference type="ARBA" id="ARBA00023150"/>
    </source>
</evidence>
<dbReference type="InterPro" id="IPR016193">
    <property type="entry name" value="Cytidine_deaminase-like"/>
</dbReference>
<reference evidence="4 5" key="1">
    <citation type="submission" date="2020-07" db="EMBL/GenBank/DDBJ databases">
        <title>Genomic Encyclopedia of Type Strains, Phase IV (KMG-V): Genome sequencing to study the core and pangenomes of soil and plant-associated prokaryotes.</title>
        <authorList>
            <person name="Whitman W."/>
        </authorList>
    </citation>
    <scope>NUCLEOTIDE SEQUENCE [LARGE SCALE GENOMIC DNA]</scope>
    <source>
        <strain evidence="4 5">SAS40</strain>
    </source>
</reference>
<evidence type="ECO:0000256" key="1">
    <source>
        <dbReference type="ARBA" id="ARBA00022490"/>
    </source>
</evidence>
<accession>A0A7Y9LMP6</accession>
<dbReference type="GO" id="GO:0006777">
    <property type="term" value="P:Mo-molybdopterin cofactor biosynthetic process"/>
    <property type="evidence" value="ECO:0007669"/>
    <property type="project" value="UniProtKB-UniRule"/>
</dbReference>
<dbReference type="Gene3D" id="3.40.140.10">
    <property type="entry name" value="Cytidine Deaminase, domain 2"/>
    <property type="match status" value="1"/>
</dbReference>
<name>A0A7Y9LMP6_9BURK</name>
<dbReference type="GO" id="GO:0005737">
    <property type="term" value="C:cytoplasm"/>
    <property type="evidence" value="ECO:0007669"/>
    <property type="project" value="UniProtKB-SubCell"/>
</dbReference>
<dbReference type="HAMAP" id="MF_00187">
    <property type="entry name" value="FdhD"/>
    <property type="match status" value="1"/>
</dbReference>
<dbReference type="SUPFAM" id="SSF53927">
    <property type="entry name" value="Cytidine deaminase-like"/>
    <property type="match status" value="1"/>
</dbReference>
<evidence type="ECO:0000256" key="3">
    <source>
        <dbReference type="HAMAP-Rule" id="MF_00187"/>
    </source>
</evidence>
<feature type="active site" description="Cysteine persulfide intermediate" evidence="3">
    <location>
        <position position="145"/>
    </location>
</feature>
<keyword evidence="2 3" id="KW-0501">Molybdenum cofactor biosynthesis</keyword>
<comment type="caution">
    <text evidence="4">The sequence shown here is derived from an EMBL/GenBank/DDBJ whole genome shotgun (WGS) entry which is preliminary data.</text>
</comment>
<dbReference type="GO" id="GO:0016783">
    <property type="term" value="F:sulfurtransferase activity"/>
    <property type="evidence" value="ECO:0007669"/>
    <property type="project" value="InterPro"/>
</dbReference>
<dbReference type="RefSeq" id="WP_179587601.1">
    <property type="nucleotide sequence ID" value="NZ_JACBYR010000001.1"/>
</dbReference>
<sequence>MASPPLSVDLQACAFAPGAGGRTDRADGQAAYGDLTTVPTSRAVAARRATPDADTAIDVVVAEETAIALVFNGISHAVMMATPADLEAFALGFALSEGILDGIDACRDIELQGSPLGIEVHLTIGSAEFARLKDRRRSLAGRTGCGLCGIDSLAALDLHSGPVTRPAWTRGLSLDTVMAAMSALPDHQPLNQVTGGVHAAAWALPDGTLYKVMEDVGRHNALDKLIGWLAQEADGGTVPEGFVAMSSRASYELVRKCARMGYPALTTISAPSALAIELATQADLALYSFCRPPKGMTRFVA</sequence>
<dbReference type="AlphaFoldDB" id="A0A7Y9LMP6"/>
<comment type="subcellular location">
    <subcellularLocation>
        <location evidence="3">Cytoplasm</location>
    </subcellularLocation>
</comment>
<evidence type="ECO:0000313" key="5">
    <source>
        <dbReference type="Proteomes" id="UP000542125"/>
    </source>
</evidence>
<dbReference type="InterPro" id="IPR003786">
    <property type="entry name" value="FdhD"/>
</dbReference>
<comment type="similarity">
    <text evidence="3">Belongs to the FdhD family.</text>
</comment>